<keyword evidence="2" id="KW-1185">Reference proteome</keyword>
<evidence type="ECO:0000313" key="1">
    <source>
        <dbReference type="EMBL" id="TKW14885.1"/>
    </source>
</evidence>
<reference evidence="1" key="1">
    <citation type="submission" date="2019-03" db="EMBL/GenBank/DDBJ databases">
        <title>WGS assembly of Setaria viridis.</title>
        <authorList>
            <person name="Huang P."/>
            <person name="Jenkins J."/>
            <person name="Grimwood J."/>
            <person name="Barry K."/>
            <person name="Healey A."/>
            <person name="Mamidi S."/>
            <person name="Sreedasyam A."/>
            <person name="Shu S."/>
            <person name="Feldman M."/>
            <person name="Wu J."/>
            <person name="Yu Y."/>
            <person name="Chen C."/>
            <person name="Johnson J."/>
            <person name="Rokhsar D."/>
            <person name="Baxter I."/>
            <person name="Schmutz J."/>
            <person name="Brutnell T."/>
            <person name="Kellogg E."/>
        </authorList>
    </citation>
    <scope>NUCLEOTIDE SEQUENCE [LARGE SCALE GENOMIC DNA]</scope>
</reference>
<dbReference type="Proteomes" id="UP000298652">
    <property type="component" value="Chromosome 5"/>
</dbReference>
<name>A0A4U6UIN6_SETVI</name>
<dbReference type="Gramene" id="TKW14885">
    <property type="protein sequence ID" value="TKW14885"/>
    <property type="gene ID" value="SEVIR_5G196700v2"/>
</dbReference>
<proteinExistence type="predicted"/>
<sequence>MTWKNAVASLRLASAVTLTCRTHRLYARHPSISVIISYAQASPPSPCLPAARGAPPVTAALLARGSEINPLRFRPPISSARAAPPPLSSPAWLREELHLCSALSCGKSRINRFFPLRPDVLLYVFLLQGWLPVTSAEHRCTAVCNSSPNELSRSAGLCLLAINAGADISRPATGKGVDLGSGDGYQWQT</sequence>
<protein>
    <submittedName>
        <fullName evidence="1">Uncharacterized protein</fullName>
    </submittedName>
</protein>
<dbReference type="EMBL" id="CM016556">
    <property type="protein sequence ID" value="TKW14885.1"/>
    <property type="molecule type" value="Genomic_DNA"/>
</dbReference>
<evidence type="ECO:0000313" key="2">
    <source>
        <dbReference type="Proteomes" id="UP000298652"/>
    </source>
</evidence>
<organism evidence="1 2">
    <name type="scientific">Setaria viridis</name>
    <name type="common">Green bristlegrass</name>
    <name type="synonym">Setaria italica subsp. viridis</name>
    <dbReference type="NCBI Taxonomy" id="4556"/>
    <lineage>
        <taxon>Eukaryota</taxon>
        <taxon>Viridiplantae</taxon>
        <taxon>Streptophyta</taxon>
        <taxon>Embryophyta</taxon>
        <taxon>Tracheophyta</taxon>
        <taxon>Spermatophyta</taxon>
        <taxon>Magnoliopsida</taxon>
        <taxon>Liliopsida</taxon>
        <taxon>Poales</taxon>
        <taxon>Poaceae</taxon>
        <taxon>PACMAD clade</taxon>
        <taxon>Panicoideae</taxon>
        <taxon>Panicodae</taxon>
        <taxon>Paniceae</taxon>
        <taxon>Cenchrinae</taxon>
        <taxon>Setaria</taxon>
    </lineage>
</organism>
<gene>
    <name evidence="1" type="ORF">SEVIR_5G196700v2</name>
</gene>
<accession>A0A4U6UIN6</accession>
<dbReference type="AlphaFoldDB" id="A0A4U6UIN6"/>